<keyword evidence="6 12" id="KW-0408">Iron</keyword>
<dbReference type="InterPro" id="IPR013785">
    <property type="entry name" value="Aldolase_TIM"/>
</dbReference>
<dbReference type="PANTHER" id="PTHR22960">
    <property type="entry name" value="MOLYBDOPTERIN COFACTOR SYNTHESIS PROTEIN A"/>
    <property type="match status" value="1"/>
</dbReference>
<dbReference type="AlphaFoldDB" id="A0A5P9XUN5"/>
<evidence type="ECO:0000259" key="13">
    <source>
        <dbReference type="PROSITE" id="PS51918"/>
    </source>
</evidence>
<dbReference type="SUPFAM" id="SSF102114">
    <property type="entry name" value="Radical SAM enzymes"/>
    <property type="match status" value="1"/>
</dbReference>
<keyword evidence="2 12" id="KW-0004">4Fe-4S</keyword>
<dbReference type="NCBIfam" id="TIGR02666">
    <property type="entry name" value="moaA"/>
    <property type="match status" value="1"/>
</dbReference>
<feature type="binding site" evidence="12">
    <location>
        <position position="109"/>
    </location>
    <ligand>
        <name>GTP</name>
        <dbReference type="ChEBI" id="CHEBI:37565"/>
    </ligand>
</feature>
<keyword evidence="10 12" id="KW-0456">Lyase</keyword>
<feature type="binding site" evidence="12">
    <location>
        <position position="170"/>
    </location>
    <ligand>
        <name>GTP</name>
        <dbReference type="ChEBI" id="CHEBI:37565"/>
    </ligand>
</feature>
<sequence length="345" mass="38527">MDMAQEVFAVPARESALADRFGRQITYLRISVTEHCNFRCSYCSPAEGTPFFARKDHLQVDEYDRLIGVFADLGVRHMRFTGGEPLIHPYLPDLIAAAHQHGIGKISISTNGLLLARKAEQLQQSGVNNLNISLDSLEPEVFARVTRGGNLQEVLHGISVAISAGIPRIKLNVVLMRTENGHNLADLVRYALAQHVDIRFIETMPLGQAGSEAQNAEFLSASEAKMLIEKELGTLYPAFRPTDNGPARLFQFAEHPRSQIGFITPISENFCATCNRVRLTASGRLVFCLGQENGMDLLPLLRGSSRNEEIADEIRDRIWQDKPERHEFVTDPERSSRIFMMRLGG</sequence>
<keyword evidence="8 12" id="KW-0342">GTP-binding</keyword>
<feature type="binding site" evidence="12">
    <location>
        <position position="204"/>
    </location>
    <ligand>
        <name>S-adenosyl-L-methionine</name>
        <dbReference type="ChEBI" id="CHEBI:59789"/>
    </ligand>
</feature>
<dbReference type="PANTHER" id="PTHR22960:SF0">
    <property type="entry name" value="MOLYBDENUM COFACTOR BIOSYNTHESIS PROTEIN 1"/>
    <property type="match status" value="1"/>
</dbReference>
<accession>A0A5P9XUN5</accession>
<evidence type="ECO:0000256" key="7">
    <source>
        <dbReference type="ARBA" id="ARBA00023014"/>
    </source>
</evidence>
<dbReference type="PROSITE" id="PS51918">
    <property type="entry name" value="RADICAL_SAM"/>
    <property type="match status" value="1"/>
</dbReference>
<keyword evidence="7 12" id="KW-0411">Iron-sulfur</keyword>
<feature type="binding site" evidence="12">
    <location>
        <position position="274"/>
    </location>
    <ligand>
        <name>[4Fe-4S] cluster</name>
        <dbReference type="ChEBI" id="CHEBI:49883"/>
        <label>2</label>
        <note>4Fe-4S-substrate</note>
    </ligand>
</feature>
<dbReference type="SFLD" id="SFLDG01386">
    <property type="entry name" value="main_SPASM_domain-containing"/>
    <property type="match status" value="1"/>
</dbReference>
<dbReference type="SFLD" id="SFLDS00029">
    <property type="entry name" value="Radical_SAM"/>
    <property type="match status" value="1"/>
</dbReference>
<dbReference type="InterPro" id="IPR000385">
    <property type="entry name" value="MoaA_NifB_PqqE_Fe-S-bd_CS"/>
</dbReference>
<dbReference type="InterPro" id="IPR010505">
    <property type="entry name" value="MoaA_twitch"/>
</dbReference>
<evidence type="ECO:0000256" key="9">
    <source>
        <dbReference type="ARBA" id="ARBA00023150"/>
    </source>
</evidence>
<dbReference type="SFLD" id="SFLDG01067">
    <property type="entry name" value="SPASM/twitch_domain_containing"/>
    <property type="match status" value="1"/>
</dbReference>
<proteinExistence type="inferred from homology"/>
<dbReference type="HAMAP" id="MF_01225_B">
    <property type="entry name" value="MoaA_B"/>
    <property type="match status" value="1"/>
</dbReference>
<feature type="binding site" evidence="12">
    <location>
        <position position="79"/>
    </location>
    <ligand>
        <name>GTP</name>
        <dbReference type="ChEBI" id="CHEBI:37565"/>
    </ligand>
</feature>
<comment type="pathway">
    <text evidence="12">Cofactor biosynthesis; molybdopterin biosynthesis.</text>
</comment>
<dbReference type="InterPro" id="IPR007197">
    <property type="entry name" value="rSAM"/>
</dbReference>
<evidence type="ECO:0000256" key="12">
    <source>
        <dbReference type="HAMAP-Rule" id="MF_01225"/>
    </source>
</evidence>
<comment type="similarity">
    <text evidence="12">Belongs to the radical SAM superfamily. MoaA family.</text>
</comment>
<dbReference type="GO" id="GO:0061799">
    <property type="term" value="F:cyclic pyranopterin monophosphate synthase activity"/>
    <property type="evidence" value="ECO:0007669"/>
    <property type="project" value="TreeGrafter"/>
</dbReference>
<protein>
    <recommendedName>
        <fullName evidence="1 12">GTP 3',8-cyclase</fullName>
        <ecNumber evidence="1 12">4.1.99.22</ecNumber>
    </recommendedName>
    <alternativeName>
        <fullName evidence="12">Molybdenum cofactor biosynthesis protein A</fullName>
    </alternativeName>
</protein>
<feature type="binding site" evidence="12">
    <location>
        <begin position="276"/>
        <end position="278"/>
    </location>
    <ligand>
        <name>GTP</name>
        <dbReference type="ChEBI" id="CHEBI:37565"/>
    </ligand>
</feature>
<feature type="binding site" evidence="12">
    <location>
        <position position="43"/>
    </location>
    <ligand>
        <name>[4Fe-4S] cluster</name>
        <dbReference type="ChEBI" id="CHEBI:49883"/>
        <label>1</label>
        <note>4Fe-4S-S-AdoMet</note>
    </ligand>
</feature>
<dbReference type="GO" id="GO:1904047">
    <property type="term" value="F:S-adenosyl-L-methionine binding"/>
    <property type="evidence" value="ECO:0007669"/>
    <property type="project" value="UniProtKB-UniRule"/>
</dbReference>
<dbReference type="CDD" id="cd01335">
    <property type="entry name" value="Radical_SAM"/>
    <property type="match status" value="1"/>
</dbReference>
<name>A0A5P9XUN5_ACITH</name>
<dbReference type="GO" id="GO:0005525">
    <property type="term" value="F:GTP binding"/>
    <property type="evidence" value="ECO:0007669"/>
    <property type="project" value="UniProtKB-UniRule"/>
</dbReference>
<evidence type="ECO:0000313" key="15">
    <source>
        <dbReference type="Proteomes" id="UP000363590"/>
    </source>
</evidence>
<dbReference type="InterPro" id="IPR050105">
    <property type="entry name" value="MoCo_biosynth_MoaA/MoaC"/>
</dbReference>
<keyword evidence="3 12" id="KW-0949">S-adenosyl-L-methionine</keyword>
<feature type="binding site" evidence="12">
    <location>
        <position position="133"/>
    </location>
    <ligand>
        <name>S-adenosyl-L-methionine</name>
        <dbReference type="ChEBI" id="CHEBI:59789"/>
    </ligand>
</feature>
<dbReference type="InterPro" id="IPR013483">
    <property type="entry name" value="MoaA"/>
</dbReference>
<evidence type="ECO:0000313" key="14">
    <source>
        <dbReference type="EMBL" id="QFX97254.1"/>
    </source>
</evidence>
<dbReference type="SMART" id="SM00729">
    <property type="entry name" value="Elp3"/>
    <property type="match status" value="1"/>
</dbReference>
<gene>
    <name evidence="14" type="primary">moaA1</name>
    <name evidence="12" type="synonym">moaA</name>
    <name evidence="14" type="ORF">GCD22_03154</name>
</gene>
<dbReference type="GO" id="GO:0046872">
    <property type="term" value="F:metal ion binding"/>
    <property type="evidence" value="ECO:0007669"/>
    <property type="project" value="UniProtKB-KW"/>
</dbReference>
<evidence type="ECO:0000256" key="1">
    <source>
        <dbReference type="ARBA" id="ARBA00012167"/>
    </source>
</evidence>
<dbReference type="EMBL" id="CP045571">
    <property type="protein sequence ID" value="QFX97254.1"/>
    <property type="molecule type" value="Genomic_DNA"/>
</dbReference>
<comment type="subunit">
    <text evidence="12">Monomer and homodimer.</text>
</comment>
<dbReference type="CDD" id="cd21117">
    <property type="entry name" value="Twitch_MoaA"/>
    <property type="match status" value="1"/>
</dbReference>
<dbReference type="InterPro" id="IPR058240">
    <property type="entry name" value="rSAM_sf"/>
</dbReference>
<dbReference type="Gene3D" id="3.20.20.70">
    <property type="entry name" value="Aldolase class I"/>
    <property type="match status" value="1"/>
</dbReference>
<dbReference type="EC" id="4.1.99.22" evidence="1 12"/>
<reference evidence="14 15" key="1">
    <citation type="submission" date="2019-10" db="EMBL/GenBank/DDBJ databases">
        <authorList>
            <person name="Wang R."/>
        </authorList>
    </citation>
    <scope>NUCLEOTIDE SEQUENCE [LARGE SCALE GENOMIC DNA]</scope>
    <source>
        <strain evidence="14 15">ATCC 19377</strain>
    </source>
</reference>
<dbReference type="Pfam" id="PF04055">
    <property type="entry name" value="Radical_SAM"/>
    <property type="match status" value="1"/>
</dbReference>
<feature type="binding site" evidence="12">
    <location>
        <position position="40"/>
    </location>
    <ligand>
        <name>[4Fe-4S] cluster</name>
        <dbReference type="ChEBI" id="CHEBI:49883"/>
        <label>1</label>
        <note>4Fe-4S-S-AdoMet</note>
    </ligand>
</feature>
<feature type="binding site" evidence="12">
    <location>
        <position position="29"/>
    </location>
    <ligand>
        <name>GTP</name>
        <dbReference type="ChEBI" id="CHEBI:37565"/>
    </ligand>
</feature>
<keyword evidence="4 12" id="KW-0479">Metal-binding</keyword>
<dbReference type="GO" id="GO:0061798">
    <property type="term" value="F:GTP 3',8'-cyclase activity"/>
    <property type="evidence" value="ECO:0007669"/>
    <property type="project" value="UniProtKB-UniRule"/>
</dbReference>
<dbReference type="Proteomes" id="UP000363590">
    <property type="component" value="Chromosome"/>
</dbReference>
<keyword evidence="9 12" id="KW-0501">Molybdenum cofactor biosynthesis</keyword>
<comment type="cofactor">
    <cofactor evidence="12">
        <name>[4Fe-4S] cluster</name>
        <dbReference type="ChEBI" id="CHEBI:49883"/>
    </cofactor>
    <text evidence="12">Binds 2 [4Fe-4S] clusters. Binds 1 [4Fe-4S] cluster coordinated with 3 cysteines and an exchangeable S-adenosyl-L-methionine and 1 [4Fe-4S] cluster coordinated with 3 cysteines and the GTP-derived substrate.</text>
</comment>
<dbReference type="SFLD" id="SFLDG01383">
    <property type="entry name" value="cyclic_pyranopterin_phosphate"/>
    <property type="match status" value="1"/>
</dbReference>
<dbReference type="InterPro" id="IPR006638">
    <property type="entry name" value="Elp3/MiaA/NifB-like_rSAM"/>
</dbReference>
<organism evidence="14 15">
    <name type="scientific">Acidithiobacillus thiooxidans ATCC 19377</name>
    <dbReference type="NCBI Taxonomy" id="637390"/>
    <lineage>
        <taxon>Bacteria</taxon>
        <taxon>Pseudomonadati</taxon>
        <taxon>Pseudomonadota</taxon>
        <taxon>Acidithiobacillia</taxon>
        <taxon>Acidithiobacillales</taxon>
        <taxon>Acidithiobacillaceae</taxon>
        <taxon>Acidithiobacillus</taxon>
    </lineage>
</organism>
<dbReference type="Pfam" id="PF06463">
    <property type="entry name" value="Mob_synth_C"/>
    <property type="match status" value="1"/>
</dbReference>
<dbReference type="GO" id="GO:0051539">
    <property type="term" value="F:4 iron, 4 sulfur cluster binding"/>
    <property type="evidence" value="ECO:0007669"/>
    <property type="project" value="UniProtKB-UniRule"/>
</dbReference>
<feature type="binding site" evidence="12">
    <location>
        <position position="42"/>
    </location>
    <ligand>
        <name>S-adenosyl-L-methionine</name>
        <dbReference type="ChEBI" id="CHEBI:59789"/>
    </ligand>
</feature>
<evidence type="ECO:0000256" key="5">
    <source>
        <dbReference type="ARBA" id="ARBA00022741"/>
    </source>
</evidence>
<comment type="function">
    <text evidence="12">Catalyzes the cyclization of GTP to (8S)-3',8-cyclo-7,8-dihydroguanosine 5'-triphosphate.</text>
</comment>
<dbReference type="GO" id="GO:0006777">
    <property type="term" value="P:Mo-molybdopterin cofactor biosynthetic process"/>
    <property type="evidence" value="ECO:0007669"/>
    <property type="project" value="UniProtKB-UniRule"/>
</dbReference>
<evidence type="ECO:0000256" key="3">
    <source>
        <dbReference type="ARBA" id="ARBA00022691"/>
    </source>
</evidence>
<evidence type="ECO:0000256" key="10">
    <source>
        <dbReference type="ARBA" id="ARBA00023239"/>
    </source>
</evidence>
<dbReference type="InterPro" id="IPR040064">
    <property type="entry name" value="MoaA-like"/>
</dbReference>
<dbReference type="KEGG" id="atx:GCD22_03154"/>
<feature type="binding site" evidence="12">
    <location>
        <position position="36"/>
    </location>
    <ligand>
        <name>[4Fe-4S] cluster</name>
        <dbReference type="ChEBI" id="CHEBI:49883"/>
        <label>1</label>
        <note>4Fe-4S-S-AdoMet</note>
    </ligand>
</feature>
<evidence type="ECO:0000256" key="6">
    <source>
        <dbReference type="ARBA" id="ARBA00023004"/>
    </source>
</evidence>
<keyword evidence="5 12" id="KW-0547">Nucleotide-binding</keyword>
<evidence type="ECO:0000256" key="4">
    <source>
        <dbReference type="ARBA" id="ARBA00022723"/>
    </source>
</evidence>
<feature type="binding site" evidence="12">
    <location>
        <position position="271"/>
    </location>
    <ligand>
        <name>[4Fe-4S] cluster</name>
        <dbReference type="ChEBI" id="CHEBI:49883"/>
        <label>2</label>
        <note>4Fe-4S-substrate</note>
    </ligand>
</feature>
<evidence type="ECO:0000256" key="11">
    <source>
        <dbReference type="ARBA" id="ARBA00048697"/>
    </source>
</evidence>
<evidence type="ECO:0000256" key="2">
    <source>
        <dbReference type="ARBA" id="ARBA00022485"/>
    </source>
</evidence>
<feature type="binding site" evidence="12">
    <location>
        <position position="83"/>
    </location>
    <ligand>
        <name>S-adenosyl-L-methionine</name>
        <dbReference type="ChEBI" id="CHEBI:59789"/>
    </ligand>
</feature>
<feature type="binding site" evidence="12">
    <location>
        <position position="288"/>
    </location>
    <ligand>
        <name>[4Fe-4S] cluster</name>
        <dbReference type="ChEBI" id="CHEBI:49883"/>
        <label>2</label>
        <note>4Fe-4S-substrate</note>
    </ligand>
</feature>
<comment type="catalytic activity">
    <reaction evidence="11 12">
        <text>GTP + AH2 + S-adenosyl-L-methionine = (8S)-3',8-cyclo-7,8-dihydroguanosine 5'-triphosphate + 5'-deoxyadenosine + L-methionine + A + H(+)</text>
        <dbReference type="Rhea" id="RHEA:49576"/>
        <dbReference type="ChEBI" id="CHEBI:13193"/>
        <dbReference type="ChEBI" id="CHEBI:15378"/>
        <dbReference type="ChEBI" id="CHEBI:17319"/>
        <dbReference type="ChEBI" id="CHEBI:17499"/>
        <dbReference type="ChEBI" id="CHEBI:37565"/>
        <dbReference type="ChEBI" id="CHEBI:57844"/>
        <dbReference type="ChEBI" id="CHEBI:59789"/>
        <dbReference type="ChEBI" id="CHEBI:131766"/>
        <dbReference type="EC" id="4.1.99.22"/>
    </reaction>
</comment>
<evidence type="ECO:0000256" key="8">
    <source>
        <dbReference type="ARBA" id="ARBA00023134"/>
    </source>
</evidence>
<dbReference type="UniPathway" id="UPA00344"/>
<feature type="domain" description="Radical SAM core" evidence="13">
    <location>
        <begin position="20"/>
        <end position="237"/>
    </location>
</feature>
<dbReference type="PROSITE" id="PS01305">
    <property type="entry name" value="MOAA_NIFB_PQQE"/>
    <property type="match status" value="1"/>
</dbReference>